<name>A0AAV3QLD2_LITER</name>
<feature type="region of interest" description="Disordered" evidence="1">
    <location>
        <begin position="101"/>
        <end position="129"/>
    </location>
</feature>
<evidence type="ECO:0000313" key="2">
    <source>
        <dbReference type="EMBL" id="GAA0164849.1"/>
    </source>
</evidence>
<comment type="caution">
    <text evidence="2">The sequence shown here is derived from an EMBL/GenBank/DDBJ whole genome shotgun (WGS) entry which is preliminary data.</text>
</comment>
<reference evidence="2 3" key="1">
    <citation type="submission" date="2024-01" db="EMBL/GenBank/DDBJ databases">
        <title>The complete chloroplast genome sequence of Lithospermum erythrorhizon: insights into the phylogenetic relationship among Boraginaceae species and the maternal lineages of purple gromwells.</title>
        <authorList>
            <person name="Okada T."/>
            <person name="Watanabe K."/>
        </authorList>
    </citation>
    <scope>NUCLEOTIDE SEQUENCE [LARGE SCALE GENOMIC DNA]</scope>
</reference>
<organism evidence="2 3">
    <name type="scientific">Lithospermum erythrorhizon</name>
    <name type="common">Purple gromwell</name>
    <name type="synonym">Lithospermum officinale var. erythrorhizon</name>
    <dbReference type="NCBI Taxonomy" id="34254"/>
    <lineage>
        <taxon>Eukaryota</taxon>
        <taxon>Viridiplantae</taxon>
        <taxon>Streptophyta</taxon>
        <taxon>Embryophyta</taxon>
        <taxon>Tracheophyta</taxon>
        <taxon>Spermatophyta</taxon>
        <taxon>Magnoliopsida</taxon>
        <taxon>eudicotyledons</taxon>
        <taxon>Gunneridae</taxon>
        <taxon>Pentapetalae</taxon>
        <taxon>asterids</taxon>
        <taxon>lamiids</taxon>
        <taxon>Boraginales</taxon>
        <taxon>Boraginaceae</taxon>
        <taxon>Boraginoideae</taxon>
        <taxon>Lithospermeae</taxon>
        <taxon>Lithospermum</taxon>
    </lineage>
</organism>
<gene>
    <name evidence="2" type="ORF">LIER_20393</name>
</gene>
<evidence type="ECO:0000256" key="1">
    <source>
        <dbReference type="SAM" id="MobiDB-lite"/>
    </source>
</evidence>
<proteinExistence type="predicted"/>
<dbReference type="AlphaFoldDB" id="A0AAV3QLD2"/>
<keyword evidence="3" id="KW-1185">Reference proteome</keyword>
<protein>
    <submittedName>
        <fullName evidence="2">Uncharacterized protein</fullName>
    </submittedName>
</protein>
<sequence>MNDVYKQRKQSAIRDFPLGLKQFPDLVDLESNRGHACRSTDEHLKPIGLHDMSKDDAQYTKRHRFVDTEEEDMLQLGIKQPHGFANKVICDNPKGCKRFPEDLDPKTMDDDESCGSKNERKLKQHQQMFPKRRKVSVIRDFPPALVRVMPFIPIHRHTKTPDNMTNTSRFIEHDGYREPHNVGDGHVDPDIENGEDIDILEFDGFFLSNENEMNESSFNSSIELLTGKVASTNHLEVVKHKASDIVRYTDGATTRQESKSEINIVEEIDGHCCVPDDDMFHLASTDVADFFSDNCHNGFLFEDNVEPLETISQSRQDVSQEVIEAIHESGIMDHLITPICVTNYFDDTCHSTKGSGDDQIPQLNNIRRNQKIDFSSLFIPPKPSSCKNAHGFPQDKLSKENPSKYRTGAVQTKEVQREVIKLEGGRKRVGKVKYMPEEEGCKALRKVNLSISKNFLKRNLM</sequence>
<dbReference type="EMBL" id="BAABME010005172">
    <property type="protein sequence ID" value="GAA0164849.1"/>
    <property type="molecule type" value="Genomic_DNA"/>
</dbReference>
<feature type="compositionally biased region" description="Basic residues" evidence="1">
    <location>
        <begin position="120"/>
        <end position="129"/>
    </location>
</feature>
<evidence type="ECO:0000313" key="3">
    <source>
        <dbReference type="Proteomes" id="UP001454036"/>
    </source>
</evidence>
<dbReference type="Proteomes" id="UP001454036">
    <property type="component" value="Unassembled WGS sequence"/>
</dbReference>
<accession>A0AAV3QLD2</accession>